<evidence type="ECO:0000256" key="1">
    <source>
        <dbReference type="SAM" id="SignalP"/>
    </source>
</evidence>
<dbReference type="EC" id="3.4.-.-" evidence="3"/>
<keyword evidence="1" id="KW-0732">Signal</keyword>
<dbReference type="PANTHER" id="PTHR32060:SF30">
    <property type="entry name" value="CARBOXY-TERMINAL PROCESSING PROTEASE CTPA"/>
    <property type="match status" value="1"/>
</dbReference>
<dbReference type="SUPFAM" id="SSF52096">
    <property type="entry name" value="ClpP/crotonase"/>
    <property type="match status" value="1"/>
</dbReference>
<accession>A0ABV9C8F0</accession>
<organism evidence="3 4">
    <name type="scientific">Dyella halodurans</name>
    <dbReference type="NCBI Taxonomy" id="1920171"/>
    <lineage>
        <taxon>Bacteria</taxon>
        <taxon>Pseudomonadati</taxon>
        <taxon>Pseudomonadota</taxon>
        <taxon>Gammaproteobacteria</taxon>
        <taxon>Lysobacterales</taxon>
        <taxon>Rhodanobacteraceae</taxon>
        <taxon>Dyella</taxon>
    </lineage>
</organism>
<dbReference type="InterPro" id="IPR029045">
    <property type="entry name" value="ClpP/crotonase-like_dom_sf"/>
</dbReference>
<dbReference type="GO" id="GO:0016787">
    <property type="term" value="F:hydrolase activity"/>
    <property type="evidence" value="ECO:0007669"/>
    <property type="project" value="UniProtKB-KW"/>
</dbReference>
<proteinExistence type="predicted"/>
<evidence type="ECO:0000313" key="4">
    <source>
        <dbReference type="Proteomes" id="UP001595961"/>
    </source>
</evidence>
<keyword evidence="3" id="KW-0378">Hydrolase</keyword>
<dbReference type="Pfam" id="PF03572">
    <property type="entry name" value="Peptidase_S41"/>
    <property type="match status" value="1"/>
</dbReference>
<dbReference type="SMART" id="SM00245">
    <property type="entry name" value="TSPc"/>
    <property type="match status" value="1"/>
</dbReference>
<reference evidence="4" key="1">
    <citation type="journal article" date="2019" name="Int. J. Syst. Evol. Microbiol.">
        <title>The Global Catalogue of Microorganisms (GCM) 10K type strain sequencing project: providing services to taxonomists for standard genome sequencing and annotation.</title>
        <authorList>
            <consortium name="The Broad Institute Genomics Platform"/>
            <consortium name="The Broad Institute Genome Sequencing Center for Infectious Disease"/>
            <person name="Wu L."/>
            <person name="Ma J."/>
        </authorList>
    </citation>
    <scope>NUCLEOTIDE SEQUENCE [LARGE SCALE GENOMIC DNA]</scope>
    <source>
        <strain evidence="4">CCM 4481</strain>
    </source>
</reference>
<comment type="caution">
    <text evidence="3">The sequence shown here is derived from an EMBL/GenBank/DDBJ whole genome shotgun (WGS) entry which is preliminary data.</text>
</comment>
<protein>
    <submittedName>
        <fullName evidence="3">S41 family peptidase</fullName>
        <ecNumber evidence="3">3.4.-.-</ecNumber>
    </submittedName>
</protein>
<feature type="chain" id="PRO_5046280576" evidence="1">
    <location>
        <begin position="23"/>
        <end position="471"/>
    </location>
</feature>
<feature type="signal peptide" evidence="1">
    <location>
        <begin position="1"/>
        <end position="22"/>
    </location>
</feature>
<dbReference type="CDD" id="cd06567">
    <property type="entry name" value="Peptidase_S41"/>
    <property type="match status" value="1"/>
</dbReference>
<evidence type="ECO:0000259" key="2">
    <source>
        <dbReference type="SMART" id="SM00245"/>
    </source>
</evidence>
<dbReference type="Proteomes" id="UP001595961">
    <property type="component" value="Unassembled WGS sequence"/>
</dbReference>
<sequence>MALTVAGMLCLCAITVAPRVHAGAADASPWVLSLGNAGYVLDARGSAMDGEGAHVELASSPGRTSPAGSSIAGVDATAYRGHTIKLSGLISTTDAAGGAGLWLRADGPHGRLAFASTQASLVTGTASAQEREVAIAVPPNATAIVFGTLLFGDGRASVDHLSLIRDAAISPEGIVVAQAELDVAIGIVKEHALRSSSVDWDTLVPKLRAQIAKDDRSPDAYPSIRELLAALQDHHSHLLPAAEATATHSAATTIVLPTVAQWPQGVGYITLPRFNNTESHNVASYVESASAGIAKIADRSHSGWIIDLRNNEGGNMWAMLAALRPFLGTAPLGYFKGNAWLSTSWKTQLDELLPGQGFLDLSVAPLAVLTGPHTASAGEAVVIALKGRPHTRFFGLPTAGVPTGNQSFKLPDGAEIALTTTVELDRNHAEYDGPIAPDVLVAASAPPGADADAALDAAQQWLREGSDSRNE</sequence>
<dbReference type="Gene3D" id="3.90.226.10">
    <property type="entry name" value="2-enoyl-CoA Hydratase, Chain A, domain 1"/>
    <property type="match status" value="1"/>
</dbReference>
<keyword evidence="4" id="KW-1185">Reference proteome</keyword>
<dbReference type="EMBL" id="JBHSGA010000025">
    <property type="protein sequence ID" value="MFC4529102.1"/>
    <property type="molecule type" value="Genomic_DNA"/>
</dbReference>
<dbReference type="RefSeq" id="WP_266151485.1">
    <property type="nucleotide sequence ID" value="NZ_CP064028.1"/>
</dbReference>
<feature type="domain" description="Tail specific protease" evidence="2">
    <location>
        <begin position="224"/>
        <end position="442"/>
    </location>
</feature>
<gene>
    <name evidence="3" type="ORF">ACFO5W_20825</name>
</gene>
<evidence type="ECO:0000313" key="3">
    <source>
        <dbReference type="EMBL" id="MFC4529102.1"/>
    </source>
</evidence>
<dbReference type="PANTHER" id="PTHR32060">
    <property type="entry name" value="TAIL-SPECIFIC PROTEASE"/>
    <property type="match status" value="1"/>
</dbReference>
<name>A0ABV9C8F0_9GAMM</name>
<dbReference type="InterPro" id="IPR005151">
    <property type="entry name" value="Tail-specific_protease"/>
</dbReference>